<comment type="caution">
    <text evidence="3">The sequence shown here is derived from an EMBL/GenBank/DDBJ whole genome shotgun (WGS) entry which is preliminary data.</text>
</comment>
<dbReference type="CDD" id="cd02907">
    <property type="entry name" value="Macro_Af1521_BAL-like"/>
    <property type="match status" value="1"/>
</dbReference>
<reference evidence="3" key="1">
    <citation type="submission" date="2021-03" db="EMBL/GenBank/DDBJ databases">
        <authorList>
            <person name="Bekaert M."/>
        </authorList>
    </citation>
    <scope>NUCLEOTIDE SEQUENCE</scope>
</reference>
<feature type="region of interest" description="Disordered" evidence="1">
    <location>
        <begin position="599"/>
        <end position="651"/>
    </location>
</feature>
<dbReference type="Proteomes" id="UP000683360">
    <property type="component" value="Unassembled WGS sequence"/>
</dbReference>
<feature type="region of interest" description="Disordered" evidence="1">
    <location>
        <begin position="448"/>
        <end position="475"/>
    </location>
</feature>
<dbReference type="Pfam" id="PF01661">
    <property type="entry name" value="Macro"/>
    <property type="match status" value="1"/>
</dbReference>
<keyword evidence="3" id="KW-0378">Hydrolase</keyword>
<dbReference type="InterPro" id="IPR043472">
    <property type="entry name" value="Macro_dom-like"/>
</dbReference>
<sequence length="801" mass="91233">MNVEAAQCKSIAFPVFGTGKLLYPWESVAKTMITTVQKYGRMHFETCVEEAFASEKAKAEQLMMISEDPMPPPRLILESRCRKVRVKVVPQSELKFHHCEALVMMYSFTQVETDASLSSENALVCSVEQRWSSIAICLMHGQDALPFKKQVTIIRDFVNSVKKNRYLQVIKLVILNRETFETMIAETQSKQEEESKQFQLPSFVAGFFSSKKNHWKVVHYSDVVQSPRLLITAIGEDESTLNTMKEKLSDNIEYVVRKDAHYLGSSIKHGHATVLQPKSDNEWIRTENQSTGIKMVPLSQRICLKLEEAVKNNYPSVEANDGDDLYVFTFGETYTYYINDQYKGISGKFYKQGSSSDPNTKQNMNERQASEDECFEEVFGDISEELLKYVSIQQIEKAVQKEFQDVLLMSPVKKKFTFKFKSFDTLKEVNKYLKNKYGSSKDCLFFERTHSSDSNPQPPPRKKRDKGQTTAPQNPELKIEMTVQQYDKLMFFCKDNIVRSAKHNGKELILKVISQSDCKRYKDIVITEIKTIDQLSQVEIQLDDLSKKKEIEKVITDEFSEIYCKVYEKVVQLFGATYDSLQQAKHRLEIVLGTKHETKGRRGRRFADPSDNYTTPSRDDANVSKKPTNFPSESFSKSYNPSGGVSRSMEQSYSTPEGMKIKVYVGNILKLDVECIVNAANETLSHGGGVAAVISEAAGYQFDQESAEYVRRYGPLPVGTCCSTSAGKLHYKYVVHTVGPRWYDYKHDEKKLCAMDLRLSIVCCFEEAEKLQLKSIALPSISAGIFGVPKEICVAEYKCSC</sequence>
<dbReference type="EMBL" id="CAJPWZ010003329">
    <property type="protein sequence ID" value="CAG2257455.1"/>
    <property type="molecule type" value="Genomic_DNA"/>
</dbReference>
<organism evidence="3 4">
    <name type="scientific">Mytilus edulis</name>
    <name type="common">Blue mussel</name>
    <dbReference type="NCBI Taxonomy" id="6550"/>
    <lineage>
        <taxon>Eukaryota</taxon>
        <taxon>Metazoa</taxon>
        <taxon>Spiralia</taxon>
        <taxon>Lophotrochozoa</taxon>
        <taxon>Mollusca</taxon>
        <taxon>Bivalvia</taxon>
        <taxon>Autobranchia</taxon>
        <taxon>Pteriomorphia</taxon>
        <taxon>Mytilida</taxon>
        <taxon>Mytiloidea</taxon>
        <taxon>Mytilidae</taxon>
        <taxon>Mytilinae</taxon>
        <taxon>Mytilus</taxon>
    </lineage>
</organism>
<dbReference type="SMART" id="SM00506">
    <property type="entry name" value="A1pp"/>
    <property type="match status" value="1"/>
</dbReference>
<dbReference type="PANTHER" id="PTHR11106:SF111">
    <property type="entry name" value="MACRO DOMAIN-CONTAINING PROTEIN"/>
    <property type="match status" value="1"/>
</dbReference>
<evidence type="ECO:0000313" key="3">
    <source>
        <dbReference type="EMBL" id="CAG2257455.1"/>
    </source>
</evidence>
<dbReference type="OrthoDB" id="6133115at2759"/>
<dbReference type="PROSITE" id="PS51154">
    <property type="entry name" value="MACRO"/>
    <property type="match status" value="1"/>
</dbReference>
<dbReference type="Gene3D" id="3.40.220.10">
    <property type="entry name" value="Leucine Aminopeptidase, subunit E, domain 1"/>
    <property type="match status" value="2"/>
</dbReference>
<feature type="domain" description="Macro" evidence="2">
    <location>
        <begin position="648"/>
        <end position="801"/>
    </location>
</feature>
<dbReference type="AlphaFoldDB" id="A0A8S3VJN8"/>
<dbReference type="GO" id="GO:0061463">
    <property type="term" value="F:O-acetyl-ADP-ribose deacetylase activity"/>
    <property type="evidence" value="ECO:0007669"/>
    <property type="project" value="UniProtKB-EC"/>
</dbReference>
<protein>
    <submittedName>
        <fullName evidence="3">MACROD</fullName>
        <ecNumber evidence="3">3.1.1.106</ecNumber>
    </submittedName>
</protein>
<name>A0A8S3VJN8_MYTED</name>
<dbReference type="EC" id="3.1.1.106" evidence="3"/>
<accession>A0A8S3VJN8</accession>
<evidence type="ECO:0000313" key="4">
    <source>
        <dbReference type="Proteomes" id="UP000683360"/>
    </source>
</evidence>
<gene>
    <name evidence="3" type="ORF">MEDL_68715</name>
</gene>
<dbReference type="PANTHER" id="PTHR11106">
    <property type="entry name" value="GANGLIOSIDE INDUCED DIFFERENTIATION ASSOCIATED PROTEIN 2-RELATED"/>
    <property type="match status" value="1"/>
</dbReference>
<evidence type="ECO:0000256" key="1">
    <source>
        <dbReference type="SAM" id="MobiDB-lite"/>
    </source>
</evidence>
<dbReference type="InterPro" id="IPR002589">
    <property type="entry name" value="Macro_dom"/>
</dbReference>
<keyword evidence="4" id="KW-1185">Reference proteome</keyword>
<feature type="compositionally biased region" description="Polar residues" evidence="1">
    <location>
        <begin position="625"/>
        <end position="651"/>
    </location>
</feature>
<proteinExistence type="predicted"/>
<dbReference type="SUPFAM" id="SSF52949">
    <property type="entry name" value="Macro domain-like"/>
    <property type="match status" value="2"/>
</dbReference>
<evidence type="ECO:0000259" key="2">
    <source>
        <dbReference type="PROSITE" id="PS51154"/>
    </source>
</evidence>